<evidence type="ECO:0000259" key="5">
    <source>
        <dbReference type="PROSITE" id="PS51898"/>
    </source>
</evidence>
<dbReference type="KEGG" id="seds:AAY24_15395"/>
<proteinExistence type="predicted"/>
<gene>
    <name evidence="7" type="ORF">AAY24_15395</name>
</gene>
<dbReference type="EMBL" id="CP011412">
    <property type="protein sequence ID" value="AKH21510.1"/>
    <property type="molecule type" value="Genomic_DNA"/>
</dbReference>
<reference evidence="7 8" key="1">
    <citation type="journal article" date="2015" name="Genome Announc.">
        <title>Complete Genome Sequence of Sedimenticola thiotaurini Strain SIP-G1, a Polyphosphate- and Polyhydroxyalkanoate-Accumulating Sulfur-Oxidizing Gammaproteobacterium Isolated from Salt Marsh Sediments.</title>
        <authorList>
            <person name="Flood B.E."/>
            <person name="Jones D.S."/>
            <person name="Bailey J.V."/>
        </authorList>
    </citation>
    <scope>NUCLEOTIDE SEQUENCE [LARGE SCALE GENOMIC DNA]</scope>
    <source>
        <strain evidence="7 8">SIP-G1</strain>
    </source>
</reference>
<dbReference type="InterPro" id="IPR050090">
    <property type="entry name" value="Tyrosine_recombinase_XerCD"/>
</dbReference>
<dbReference type="PROSITE" id="PS51898">
    <property type="entry name" value="TYR_RECOMBINASE"/>
    <property type="match status" value="1"/>
</dbReference>
<dbReference type="RefSeq" id="WP_046860435.1">
    <property type="nucleotide sequence ID" value="NZ_CP011412.1"/>
</dbReference>
<protein>
    <recommendedName>
        <fullName evidence="9">Site-specific integrase</fullName>
    </recommendedName>
</protein>
<dbReference type="InterPro" id="IPR002104">
    <property type="entry name" value="Integrase_catalytic"/>
</dbReference>
<feature type="domain" description="Core-binding (CB)" evidence="6">
    <location>
        <begin position="57"/>
        <end position="136"/>
    </location>
</feature>
<dbReference type="PROSITE" id="PS51900">
    <property type="entry name" value="CB"/>
    <property type="match status" value="1"/>
</dbReference>
<keyword evidence="3" id="KW-0233">DNA recombination</keyword>
<dbReference type="Gene3D" id="1.10.443.10">
    <property type="entry name" value="Intergrase catalytic core"/>
    <property type="match status" value="1"/>
</dbReference>
<dbReference type="Gene3D" id="1.10.150.130">
    <property type="match status" value="1"/>
</dbReference>
<accession>A0A0F7K2S6</accession>
<keyword evidence="1" id="KW-0229">DNA integration</keyword>
<keyword evidence="2 4" id="KW-0238">DNA-binding</keyword>
<name>A0A0F7K2S6_9GAMM</name>
<dbReference type="GO" id="GO:0003677">
    <property type="term" value="F:DNA binding"/>
    <property type="evidence" value="ECO:0007669"/>
    <property type="project" value="UniProtKB-UniRule"/>
</dbReference>
<dbReference type="PANTHER" id="PTHR30349">
    <property type="entry name" value="PHAGE INTEGRASE-RELATED"/>
    <property type="match status" value="1"/>
</dbReference>
<keyword evidence="8" id="KW-1185">Reference proteome</keyword>
<dbReference type="GO" id="GO:0006310">
    <property type="term" value="P:DNA recombination"/>
    <property type="evidence" value="ECO:0007669"/>
    <property type="project" value="UniProtKB-KW"/>
</dbReference>
<dbReference type="SUPFAM" id="SSF56349">
    <property type="entry name" value="DNA breaking-rejoining enzymes"/>
    <property type="match status" value="1"/>
</dbReference>
<evidence type="ECO:0000256" key="4">
    <source>
        <dbReference type="PROSITE-ProRule" id="PRU01248"/>
    </source>
</evidence>
<evidence type="ECO:0000256" key="1">
    <source>
        <dbReference type="ARBA" id="ARBA00022908"/>
    </source>
</evidence>
<evidence type="ECO:0000313" key="8">
    <source>
        <dbReference type="Proteomes" id="UP000034410"/>
    </source>
</evidence>
<evidence type="ECO:0008006" key="9">
    <source>
        <dbReference type="Google" id="ProtNLM"/>
    </source>
</evidence>
<dbReference type="Pfam" id="PF00589">
    <property type="entry name" value="Phage_integrase"/>
    <property type="match status" value="1"/>
</dbReference>
<dbReference type="GO" id="GO:0015074">
    <property type="term" value="P:DNA integration"/>
    <property type="evidence" value="ECO:0007669"/>
    <property type="project" value="UniProtKB-KW"/>
</dbReference>
<dbReference type="AlphaFoldDB" id="A0A0F7K2S6"/>
<dbReference type="InterPro" id="IPR010998">
    <property type="entry name" value="Integrase_recombinase_N"/>
</dbReference>
<dbReference type="PANTHER" id="PTHR30349:SF94">
    <property type="entry name" value="INTEGRASE_RECOMBINASE HI_1414-RELATED"/>
    <property type="match status" value="1"/>
</dbReference>
<dbReference type="OrthoDB" id="5567253at2"/>
<evidence type="ECO:0000256" key="3">
    <source>
        <dbReference type="ARBA" id="ARBA00023172"/>
    </source>
</evidence>
<dbReference type="CDD" id="cd00796">
    <property type="entry name" value="INT_Rci_Hp1_C"/>
    <property type="match status" value="1"/>
</dbReference>
<evidence type="ECO:0000256" key="2">
    <source>
        <dbReference type="ARBA" id="ARBA00023125"/>
    </source>
</evidence>
<feature type="domain" description="Tyr recombinase" evidence="5">
    <location>
        <begin position="158"/>
        <end position="325"/>
    </location>
</feature>
<dbReference type="InterPro" id="IPR013762">
    <property type="entry name" value="Integrase-like_cat_sf"/>
</dbReference>
<dbReference type="Proteomes" id="UP000034410">
    <property type="component" value="Chromosome"/>
</dbReference>
<evidence type="ECO:0000259" key="6">
    <source>
        <dbReference type="PROSITE" id="PS51900"/>
    </source>
</evidence>
<dbReference type="InterPro" id="IPR044068">
    <property type="entry name" value="CB"/>
</dbReference>
<evidence type="ECO:0000313" key="7">
    <source>
        <dbReference type="EMBL" id="AKH21510.1"/>
    </source>
</evidence>
<dbReference type="InterPro" id="IPR011010">
    <property type="entry name" value="DNA_brk_join_enz"/>
</dbReference>
<sequence length="325" mass="36872">MASFTKLKSGKWRAQIRKDGVYTSKTFTTKTAARTWAQRIEVAIETGEYQAEQVQLPTLGKLLDRYETEITSKKKSNKAERSRLRTLHADELAKQPLERITAPDIAALRDRLAKTRSSGTVRLMIALISHIYTVARKEWAIPVANPVMDIRKPPPGRARDRRLSYAETAQLFRLGRQHRNPELLIIIRLAIETGMRQGEILGLTWEAVDLDSRIIHLKDTKNGSDRGVPLSRKALRMLRHHKPDNAKGSLFSYTGDGLRASWKKLLKKGSIEGLRFHDLRHEATSRLFEKGLDSMEVAAITGHKTLQMLKRYTHLNAGKLADKLG</sequence>
<organism evidence="7 8">
    <name type="scientific">Sedimenticola thiotaurini</name>
    <dbReference type="NCBI Taxonomy" id="1543721"/>
    <lineage>
        <taxon>Bacteria</taxon>
        <taxon>Pseudomonadati</taxon>
        <taxon>Pseudomonadota</taxon>
        <taxon>Gammaproteobacteria</taxon>
        <taxon>Chromatiales</taxon>
        <taxon>Sedimenticolaceae</taxon>
        <taxon>Sedimenticola</taxon>
    </lineage>
</organism>